<reference evidence="2 3" key="1">
    <citation type="submission" date="2013-04" db="EMBL/GenBank/DDBJ databases">
        <title>Complete genome sequence of Corynebacterium humireducens DSM 45392(T), isolated from a wastewater-fed microbial fuel cell.</title>
        <authorList>
            <person name="Ruckert C."/>
            <person name="Albersmeier A."/>
            <person name="Kalinowski J."/>
        </authorList>
    </citation>
    <scope>NUCLEOTIDE SEQUENCE [LARGE SCALE GENOMIC DNA]</scope>
    <source>
        <strain evidence="3">MFC-5</strain>
    </source>
</reference>
<dbReference type="EMBL" id="CP005286">
    <property type="protein sequence ID" value="AJE33508.1"/>
    <property type="molecule type" value="Genomic_DNA"/>
</dbReference>
<keyword evidence="1" id="KW-0812">Transmembrane</keyword>
<dbReference type="HOGENOM" id="CLU_1774262_0_0_11"/>
<protein>
    <recommendedName>
        <fullName evidence="4">Bacterial Pleckstrin homology domain-containing protein</fullName>
    </recommendedName>
</protein>
<gene>
    <name evidence="2" type="ORF">B842_08295</name>
</gene>
<sequence length="146" mass="15937">MWFGRARLSRVGYWLTLGALFTVALLAVMAFLDGAWVSALLLAVGTPALLAFLEVRVRVDARGTHWQLLPGFPRGSIPHDEVTRVGAVDIRPGDWGGWGWRVGTQGQAVLIRGGEGLRIQRGSRNLYITVDDAARGAALIEAYRRA</sequence>
<accession>A0A0B5DBK0</accession>
<keyword evidence="1" id="KW-0472">Membrane</keyword>
<feature type="transmembrane region" description="Helical" evidence="1">
    <location>
        <begin position="12"/>
        <end position="29"/>
    </location>
</feature>
<feature type="transmembrane region" description="Helical" evidence="1">
    <location>
        <begin position="35"/>
        <end position="53"/>
    </location>
</feature>
<organism evidence="2 3">
    <name type="scientific">Corynebacterium humireducens NBRC 106098 = DSM 45392</name>
    <dbReference type="NCBI Taxonomy" id="1223515"/>
    <lineage>
        <taxon>Bacteria</taxon>
        <taxon>Bacillati</taxon>
        <taxon>Actinomycetota</taxon>
        <taxon>Actinomycetes</taxon>
        <taxon>Mycobacteriales</taxon>
        <taxon>Corynebacteriaceae</taxon>
        <taxon>Corynebacterium</taxon>
    </lineage>
</organism>
<dbReference type="Proteomes" id="UP000031524">
    <property type="component" value="Chromosome"/>
</dbReference>
<dbReference type="STRING" id="1223515.B842_08295"/>
<evidence type="ECO:0000256" key="1">
    <source>
        <dbReference type="SAM" id="Phobius"/>
    </source>
</evidence>
<dbReference type="RefSeq" id="WP_052437830.1">
    <property type="nucleotide sequence ID" value="NZ_BCSU01000003.1"/>
</dbReference>
<keyword evidence="3" id="KW-1185">Reference proteome</keyword>
<evidence type="ECO:0000313" key="3">
    <source>
        <dbReference type="Proteomes" id="UP000031524"/>
    </source>
</evidence>
<dbReference type="AlphaFoldDB" id="A0A0B5DBK0"/>
<dbReference type="OrthoDB" id="4409194at2"/>
<evidence type="ECO:0008006" key="4">
    <source>
        <dbReference type="Google" id="ProtNLM"/>
    </source>
</evidence>
<dbReference type="KEGG" id="chm:B842_08295"/>
<evidence type="ECO:0000313" key="2">
    <source>
        <dbReference type="EMBL" id="AJE33508.1"/>
    </source>
</evidence>
<name>A0A0B5DBK0_9CORY</name>
<proteinExistence type="predicted"/>
<keyword evidence="1" id="KW-1133">Transmembrane helix</keyword>